<sequence length="210" mass="24471">MLQPSTQSRYVARMLMLHCDVAAIGLAIAHWTEIDPLRWKPVNLVRRRSLLTGVYVSSTTRAKIQRLGFICIIDILLFCHLKRRQRYEPNTIVRGKDARRCKKIRLVHHHLELPRTMKEPNDKSKTGSVDRGTVNTMETRNRSHLLETLHIINHNLPLCIWEYDDSKVLEGHVENDEMYIIITAERIGESIIALYCFTRKEVTRCSEGNE</sequence>
<accession>A0A9W7D4F2</accession>
<evidence type="ECO:0000313" key="1">
    <source>
        <dbReference type="EMBL" id="GMF50951.1"/>
    </source>
</evidence>
<name>A0A9W7D4F2_9STRA</name>
<dbReference type="Proteomes" id="UP001165121">
    <property type="component" value="Unassembled WGS sequence"/>
</dbReference>
<proteinExistence type="predicted"/>
<gene>
    <name evidence="1" type="ORF">Pfra01_002045800</name>
</gene>
<comment type="caution">
    <text evidence="1">The sequence shown here is derived from an EMBL/GenBank/DDBJ whole genome shotgun (WGS) entry which is preliminary data.</text>
</comment>
<dbReference type="EMBL" id="BSXT01002793">
    <property type="protein sequence ID" value="GMF50951.1"/>
    <property type="molecule type" value="Genomic_DNA"/>
</dbReference>
<reference evidence="1" key="1">
    <citation type="submission" date="2023-04" db="EMBL/GenBank/DDBJ databases">
        <title>Phytophthora fragariaefolia NBRC 109709.</title>
        <authorList>
            <person name="Ichikawa N."/>
            <person name="Sato H."/>
            <person name="Tonouchi N."/>
        </authorList>
    </citation>
    <scope>NUCLEOTIDE SEQUENCE</scope>
    <source>
        <strain evidence="1">NBRC 109709</strain>
    </source>
</reference>
<protein>
    <submittedName>
        <fullName evidence="1">Unnamed protein product</fullName>
    </submittedName>
</protein>
<organism evidence="1 2">
    <name type="scientific">Phytophthora fragariaefolia</name>
    <dbReference type="NCBI Taxonomy" id="1490495"/>
    <lineage>
        <taxon>Eukaryota</taxon>
        <taxon>Sar</taxon>
        <taxon>Stramenopiles</taxon>
        <taxon>Oomycota</taxon>
        <taxon>Peronosporomycetes</taxon>
        <taxon>Peronosporales</taxon>
        <taxon>Peronosporaceae</taxon>
        <taxon>Phytophthora</taxon>
    </lineage>
</organism>
<evidence type="ECO:0000313" key="2">
    <source>
        <dbReference type="Proteomes" id="UP001165121"/>
    </source>
</evidence>
<keyword evidence="2" id="KW-1185">Reference proteome</keyword>
<dbReference type="AlphaFoldDB" id="A0A9W7D4F2"/>